<reference evidence="2" key="1">
    <citation type="submission" date="2016-07" db="EMBL/GenBank/DDBJ databases">
        <authorList>
            <person name="Bretaudeau A."/>
        </authorList>
    </citation>
    <scope>NUCLEOTIDE SEQUENCE</scope>
    <source>
        <strain evidence="2">Rice</strain>
        <tissue evidence="2">Whole body</tissue>
    </source>
</reference>
<feature type="region of interest" description="Disordered" evidence="1">
    <location>
        <begin position="65"/>
        <end position="108"/>
    </location>
</feature>
<feature type="compositionally biased region" description="Polar residues" evidence="1">
    <location>
        <begin position="65"/>
        <end position="76"/>
    </location>
</feature>
<proteinExistence type="predicted"/>
<accession>A0A2H1VVY6</accession>
<evidence type="ECO:0000313" key="2">
    <source>
        <dbReference type="EMBL" id="SOQ44990.1"/>
    </source>
</evidence>
<feature type="compositionally biased region" description="Polar residues" evidence="1">
    <location>
        <begin position="92"/>
        <end position="108"/>
    </location>
</feature>
<sequence>MGLRLAAISPNGDTCIKKDGTDVGTCTIVTNCPAALEELDIGETQPQICSFPSGNRDPIVCCFNNPNNSKRTTQRPPTAPARIANEQPRCSPLNQSPKTNQVAFNSKT</sequence>
<protein>
    <submittedName>
        <fullName evidence="2">SFRICE_029181</fullName>
    </submittedName>
</protein>
<evidence type="ECO:0000256" key="1">
    <source>
        <dbReference type="SAM" id="MobiDB-lite"/>
    </source>
</evidence>
<name>A0A2H1VVY6_SPOFR</name>
<dbReference type="EMBL" id="ODYU01004763">
    <property type="protein sequence ID" value="SOQ44990.1"/>
    <property type="molecule type" value="Genomic_DNA"/>
</dbReference>
<dbReference type="AlphaFoldDB" id="A0A2H1VVY6"/>
<organism evidence="2">
    <name type="scientific">Spodoptera frugiperda</name>
    <name type="common">Fall armyworm</name>
    <dbReference type="NCBI Taxonomy" id="7108"/>
    <lineage>
        <taxon>Eukaryota</taxon>
        <taxon>Metazoa</taxon>
        <taxon>Ecdysozoa</taxon>
        <taxon>Arthropoda</taxon>
        <taxon>Hexapoda</taxon>
        <taxon>Insecta</taxon>
        <taxon>Pterygota</taxon>
        <taxon>Neoptera</taxon>
        <taxon>Endopterygota</taxon>
        <taxon>Lepidoptera</taxon>
        <taxon>Glossata</taxon>
        <taxon>Ditrysia</taxon>
        <taxon>Noctuoidea</taxon>
        <taxon>Noctuidae</taxon>
        <taxon>Amphipyrinae</taxon>
        <taxon>Spodoptera</taxon>
    </lineage>
</organism>
<gene>
    <name evidence="2" type="ORF">SFRICE_029181</name>
</gene>